<keyword evidence="9" id="KW-1185">Reference proteome</keyword>
<evidence type="ECO:0000313" key="9">
    <source>
        <dbReference type="Proteomes" id="UP000192678"/>
    </source>
</evidence>
<keyword evidence="3" id="KW-0732">Signal</keyword>
<keyword evidence="5" id="KW-0998">Cell outer membrane</keyword>
<evidence type="ECO:0000259" key="7">
    <source>
        <dbReference type="Pfam" id="PF14322"/>
    </source>
</evidence>
<evidence type="ECO:0000256" key="1">
    <source>
        <dbReference type="ARBA" id="ARBA00004442"/>
    </source>
</evidence>
<dbReference type="AlphaFoldDB" id="A0A1W2DWN7"/>
<accession>A0A1W2DWN7</accession>
<dbReference type="OrthoDB" id="653598at2"/>
<dbReference type="Pfam" id="PF14322">
    <property type="entry name" value="SusD-like_3"/>
    <property type="match status" value="1"/>
</dbReference>
<dbReference type="PROSITE" id="PS51257">
    <property type="entry name" value="PROKAR_LIPOPROTEIN"/>
    <property type="match status" value="1"/>
</dbReference>
<evidence type="ECO:0000256" key="3">
    <source>
        <dbReference type="ARBA" id="ARBA00022729"/>
    </source>
</evidence>
<comment type="subcellular location">
    <subcellularLocation>
        <location evidence="1">Cell outer membrane</location>
    </subcellularLocation>
</comment>
<dbReference type="RefSeq" id="WP_084290260.1">
    <property type="nucleotide sequence ID" value="NZ_FWYB01000008.1"/>
</dbReference>
<dbReference type="Pfam" id="PF07980">
    <property type="entry name" value="SusD_RagB"/>
    <property type="match status" value="1"/>
</dbReference>
<evidence type="ECO:0000256" key="2">
    <source>
        <dbReference type="ARBA" id="ARBA00006275"/>
    </source>
</evidence>
<dbReference type="InterPro" id="IPR011990">
    <property type="entry name" value="TPR-like_helical_dom_sf"/>
</dbReference>
<evidence type="ECO:0000313" key="8">
    <source>
        <dbReference type="EMBL" id="SMD01338.1"/>
    </source>
</evidence>
<dbReference type="GO" id="GO:0009279">
    <property type="term" value="C:cell outer membrane"/>
    <property type="evidence" value="ECO:0007669"/>
    <property type="project" value="UniProtKB-SubCell"/>
</dbReference>
<dbReference type="SUPFAM" id="SSF48452">
    <property type="entry name" value="TPR-like"/>
    <property type="match status" value="1"/>
</dbReference>
<dbReference type="InterPro" id="IPR012944">
    <property type="entry name" value="SusD_RagB_dom"/>
</dbReference>
<gene>
    <name evidence="8" type="ORF">SAMN04488101_108165</name>
</gene>
<dbReference type="Gene3D" id="1.25.40.390">
    <property type="match status" value="1"/>
</dbReference>
<reference evidence="8 9" key="1">
    <citation type="submission" date="2017-04" db="EMBL/GenBank/DDBJ databases">
        <authorList>
            <person name="Afonso C.L."/>
            <person name="Miller P.J."/>
            <person name="Scott M.A."/>
            <person name="Spackman E."/>
            <person name="Goraichik I."/>
            <person name="Dimitrov K.M."/>
            <person name="Suarez D.L."/>
            <person name="Swayne D.E."/>
        </authorList>
    </citation>
    <scope>NUCLEOTIDE SEQUENCE [LARGE SCALE GENOMIC DNA]</scope>
    <source>
        <strain evidence="8 9">DSM 19625</strain>
    </source>
</reference>
<sequence length="462" mass="52448">MKLLIHQYCIYLAILVSFTACKKDFLDAKPSSDILAPATLEELNTLLENVNVTNKTGALAQVSCDDYRIVSDQNFLSLPTATERNAYLWQKEIYEGESSNDWNIPFSQIFYANSVLQVIQEKNLGKLTESNITKGWAYFVRAYALFDLARNFAPSYRLETATTDLGIPLRQSAGVDQIIPRSSLQETFDQILSDLTLAGNLLQTNIPEENRNRPSKVAALAMKARVYLYMGNYTDAERYCDSTLLFHNKLIDYNAISRTSDTPFGYNSDEVIYQSTQIVAYGLSSGVGNPMLSIEVNPDLYRLYASGDLRRTIYFKTNSLGRINMKRGYIGAGIYNFTGLATDEIYLIKAECLARRGASEQSMEVLNGLLIRRFNNKDLYVSLKATSPSEALTLILQERRKELIWRALRWSDLKRLNKEGANITLTRTINNITYTLLPNDPRYVFPIPDQEINYSGIQQNIR</sequence>
<evidence type="ECO:0000259" key="6">
    <source>
        <dbReference type="Pfam" id="PF07980"/>
    </source>
</evidence>
<evidence type="ECO:0000256" key="4">
    <source>
        <dbReference type="ARBA" id="ARBA00023136"/>
    </source>
</evidence>
<name>A0A1W2DWN7_9SPHI</name>
<dbReference type="InterPro" id="IPR033985">
    <property type="entry name" value="SusD-like_N"/>
</dbReference>
<proteinExistence type="inferred from homology"/>
<comment type="similarity">
    <text evidence="2">Belongs to the SusD family.</text>
</comment>
<dbReference type="STRING" id="475255.SAMN04488101_108165"/>
<dbReference type="Proteomes" id="UP000192678">
    <property type="component" value="Unassembled WGS sequence"/>
</dbReference>
<feature type="domain" description="SusD-like N-terminal" evidence="7">
    <location>
        <begin position="24"/>
        <end position="228"/>
    </location>
</feature>
<feature type="domain" description="RagB/SusD" evidence="6">
    <location>
        <begin position="344"/>
        <end position="458"/>
    </location>
</feature>
<evidence type="ECO:0000256" key="5">
    <source>
        <dbReference type="ARBA" id="ARBA00023237"/>
    </source>
</evidence>
<keyword evidence="4" id="KW-0472">Membrane</keyword>
<protein>
    <submittedName>
        <fullName evidence="8">SusD family protein</fullName>
    </submittedName>
</protein>
<dbReference type="EMBL" id="FWYB01000008">
    <property type="protein sequence ID" value="SMD01338.1"/>
    <property type="molecule type" value="Genomic_DNA"/>
</dbReference>
<organism evidence="8 9">
    <name type="scientific">Pedobacter nyackensis</name>
    <dbReference type="NCBI Taxonomy" id="475255"/>
    <lineage>
        <taxon>Bacteria</taxon>
        <taxon>Pseudomonadati</taxon>
        <taxon>Bacteroidota</taxon>
        <taxon>Sphingobacteriia</taxon>
        <taxon>Sphingobacteriales</taxon>
        <taxon>Sphingobacteriaceae</taxon>
        <taxon>Pedobacter</taxon>
    </lineage>
</organism>